<evidence type="ECO:0000313" key="3">
    <source>
        <dbReference type="Proteomes" id="UP000000493"/>
    </source>
</evidence>
<keyword evidence="3" id="KW-1185">Reference proteome</keyword>
<keyword evidence="1" id="KW-0175">Coiled coil</keyword>
<name>A0A7U3ZIE6_RUNSL</name>
<protein>
    <submittedName>
        <fullName evidence="2">Uncharacterized protein</fullName>
    </submittedName>
</protein>
<organism evidence="2 3">
    <name type="scientific">Runella slithyformis (strain ATCC 29530 / DSM 19594 / LMG 11500 / NCIMB 11436 / LSU 4)</name>
    <dbReference type="NCBI Taxonomy" id="761193"/>
    <lineage>
        <taxon>Bacteria</taxon>
        <taxon>Pseudomonadati</taxon>
        <taxon>Bacteroidota</taxon>
        <taxon>Cytophagia</taxon>
        <taxon>Cytophagales</taxon>
        <taxon>Spirosomataceae</taxon>
        <taxon>Runella</taxon>
    </lineage>
</organism>
<dbReference type="RefSeq" id="WP_013927110.1">
    <property type="nucleotide sequence ID" value="NC_015703.1"/>
</dbReference>
<reference evidence="2 3" key="2">
    <citation type="journal article" date="2012" name="Stand. Genomic Sci.">
        <title>Complete genome sequence of the aquatic bacterium Runella slithyformis type strain (LSU 4(T)).</title>
        <authorList>
            <person name="Copeland A."/>
            <person name="Zhang X."/>
            <person name="Misra M."/>
            <person name="Lapidus A."/>
            <person name="Nolan M."/>
            <person name="Lucas S."/>
            <person name="Deshpande S."/>
            <person name="Cheng J.F."/>
            <person name="Tapia R."/>
            <person name="Goodwin L.A."/>
            <person name="Pitluck S."/>
            <person name="Liolios K."/>
            <person name="Pagani I."/>
            <person name="Ivanova N."/>
            <person name="Mikhailova N."/>
            <person name="Pati A."/>
            <person name="Chen A."/>
            <person name="Palaniappan K."/>
            <person name="Land M."/>
            <person name="Hauser L."/>
            <person name="Pan C."/>
            <person name="Jeffries C.D."/>
            <person name="Detter J.C."/>
            <person name="Brambilla E.M."/>
            <person name="Rohde M."/>
            <person name="Djao O.D."/>
            <person name="Goker M."/>
            <person name="Sikorski J."/>
            <person name="Tindall B.J."/>
            <person name="Woyke T."/>
            <person name="Bristow J."/>
            <person name="Eisen J.A."/>
            <person name="Markowitz V."/>
            <person name="Hugenholtz P."/>
            <person name="Kyrpides N.C."/>
            <person name="Klenk H.P."/>
            <person name="Mavromatis K."/>
        </authorList>
    </citation>
    <scope>NUCLEOTIDE SEQUENCE [LARGE SCALE GENOMIC DNA]</scope>
    <source>
        <strain evidence="3">ATCC 29530 / DSM 19594 / LMG 11500 / NCIMB 11436 / LSU 4</strain>
    </source>
</reference>
<dbReference type="EMBL" id="CP002859">
    <property type="protein sequence ID" value="AEI47791.1"/>
    <property type="molecule type" value="Genomic_DNA"/>
</dbReference>
<proteinExistence type="predicted"/>
<dbReference type="AlphaFoldDB" id="A0A7U3ZIE6"/>
<sequence>MKAKLETVEDLRAERARLKNQLQLSRIQMRKNLTAIRTEINPVRQAAGALSDLLTTPKKGLLNVGVGIGVDIILKKGLLARAGWLPRLVVPFIVRNVAANLIQKNKASLLENALIWVKKKTQKPIKPQEEQKRLPVSTLPPVKVEKLTSVPNRVHQVDSKEGLISVS</sequence>
<gene>
    <name evidence="2" type="ordered locus">Runsl_1365</name>
</gene>
<evidence type="ECO:0000313" key="2">
    <source>
        <dbReference type="EMBL" id="AEI47791.1"/>
    </source>
</evidence>
<dbReference type="KEGG" id="rsi:Runsl_1365"/>
<dbReference type="Proteomes" id="UP000000493">
    <property type="component" value="Chromosome"/>
</dbReference>
<accession>A0A7U3ZIE6</accession>
<feature type="coiled-coil region" evidence="1">
    <location>
        <begin position="1"/>
        <end position="28"/>
    </location>
</feature>
<reference evidence="3" key="1">
    <citation type="submission" date="2011-06" db="EMBL/GenBank/DDBJ databases">
        <title>The complete genome of chromosome of Runella slithyformis DSM 19594.</title>
        <authorList>
            <consortium name="US DOE Joint Genome Institute (JGI-PGF)"/>
            <person name="Lucas S."/>
            <person name="Han J."/>
            <person name="Lapidus A."/>
            <person name="Bruce D."/>
            <person name="Goodwin L."/>
            <person name="Pitluck S."/>
            <person name="Peters L."/>
            <person name="Kyrpides N."/>
            <person name="Mavromatis K."/>
            <person name="Ivanova N."/>
            <person name="Ovchinnikova G."/>
            <person name="Zhang X."/>
            <person name="Misra M."/>
            <person name="Detter J.C."/>
            <person name="Tapia R."/>
            <person name="Han C."/>
            <person name="Land M."/>
            <person name="Hauser L."/>
            <person name="Markowitz V."/>
            <person name="Cheng J.-F."/>
            <person name="Hugenholtz P."/>
            <person name="Woyke T."/>
            <person name="Wu D."/>
            <person name="Tindall B."/>
            <person name="Faehrich R."/>
            <person name="Brambilla E."/>
            <person name="Klenk H.-P."/>
            <person name="Eisen J.A."/>
        </authorList>
    </citation>
    <scope>NUCLEOTIDE SEQUENCE [LARGE SCALE GENOMIC DNA]</scope>
    <source>
        <strain evidence="3">ATCC 29530 / DSM 19594 / LMG 11500 / NCIMB 11436 / LSU 4</strain>
    </source>
</reference>
<evidence type="ECO:0000256" key="1">
    <source>
        <dbReference type="SAM" id="Coils"/>
    </source>
</evidence>